<proteinExistence type="predicted"/>
<evidence type="ECO:0000313" key="1">
    <source>
        <dbReference type="EMBL" id="ASK27245.1"/>
    </source>
</evidence>
<evidence type="ECO:0000313" key="2">
    <source>
        <dbReference type="Proteomes" id="UP000198238"/>
    </source>
</evidence>
<dbReference type="OrthoDB" id="1149379at2"/>
<gene>
    <name evidence="1" type="ORF">BG910_05360</name>
</gene>
<organism evidence="1 2">
    <name type="scientific">Neisseria chenwenguii</name>
    <dbReference type="NCBI Taxonomy" id="1853278"/>
    <lineage>
        <taxon>Bacteria</taxon>
        <taxon>Pseudomonadati</taxon>
        <taxon>Pseudomonadota</taxon>
        <taxon>Betaproteobacteria</taxon>
        <taxon>Neisseriales</taxon>
        <taxon>Neisseriaceae</taxon>
        <taxon>Neisseria</taxon>
    </lineage>
</organism>
<dbReference type="RefSeq" id="WP_089035957.1">
    <property type="nucleotide sequence ID" value="NZ_CP022278.1"/>
</dbReference>
<dbReference type="AlphaFoldDB" id="A0A220S230"/>
<keyword evidence="2" id="KW-1185">Reference proteome</keyword>
<accession>A0A220S230</accession>
<dbReference type="KEGG" id="nei:BG910_05360"/>
<dbReference type="Proteomes" id="UP000198238">
    <property type="component" value="Chromosome"/>
</dbReference>
<sequence length="92" mass="10905">MKKYFVVLLLLLIQPIYAKQNLFNQVVNKFKSDEQALTQFRYLGQLHCLDNKFGLPEKYQLFNHEYLRLFNGLFALPRLITQEALNKTILAI</sequence>
<dbReference type="EMBL" id="CP022278">
    <property type="protein sequence ID" value="ASK27245.1"/>
    <property type="molecule type" value="Genomic_DNA"/>
</dbReference>
<protein>
    <submittedName>
        <fullName evidence="1">Uncharacterized protein</fullName>
    </submittedName>
</protein>
<reference evidence="1 2" key="1">
    <citation type="submission" date="2017-06" db="EMBL/GenBank/DDBJ databases">
        <title>Neisseria chenwenguii sp. nov., isolated from the intestinal contents of Tibetan Plateau Pika in Yushu, Qinghai Province, China.</title>
        <authorList>
            <person name="Zhang G."/>
        </authorList>
    </citation>
    <scope>NUCLEOTIDE SEQUENCE [LARGE SCALE GENOMIC DNA]</scope>
    <source>
        <strain evidence="1 2">10023</strain>
    </source>
</reference>
<name>A0A220S230_9NEIS</name>